<gene>
    <name evidence="2" type="ORF">GCM10009083_27040</name>
</gene>
<dbReference type="Proteomes" id="UP000633263">
    <property type="component" value="Unassembled WGS sequence"/>
</dbReference>
<keyword evidence="3" id="KW-1185">Reference proteome</keyword>
<name>A0ABQ2CTS6_9GAMM</name>
<keyword evidence="1" id="KW-1133">Transmembrane helix</keyword>
<evidence type="ECO:0000313" key="2">
    <source>
        <dbReference type="EMBL" id="GGJ08712.1"/>
    </source>
</evidence>
<dbReference type="RefSeq" id="WP_188637191.1">
    <property type="nucleotide sequence ID" value="NZ_BMNN01000008.1"/>
</dbReference>
<evidence type="ECO:0008006" key="4">
    <source>
        <dbReference type="Google" id="ProtNLM"/>
    </source>
</evidence>
<dbReference type="EMBL" id="BMNN01000008">
    <property type="protein sequence ID" value="GGJ08712.1"/>
    <property type="molecule type" value="Genomic_DNA"/>
</dbReference>
<sequence length="147" mass="16173">MNPAGALPAVRSGRVAWQLAQTLWVGGAWMLHFVLLPALERFGLAPILIDEIGAFMRPVVVGFAAVCVALQCLLAWLVLRRPIWHDLRGQMLLLVLVAAAAFYLVGSLTNGPYWQLFSYLVLAFAGLVLILQPRPDEETVRPAQKSL</sequence>
<reference evidence="3" key="1">
    <citation type="journal article" date="2019" name="Int. J. Syst. Evol. Microbiol.">
        <title>The Global Catalogue of Microorganisms (GCM) 10K type strain sequencing project: providing services to taxonomists for standard genome sequencing and annotation.</title>
        <authorList>
            <consortium name="The Broad Institute Genomics Platform"/>
            <consortium name="The Broad Institute Genome Sequencing Center for Infectious Disease"/>
            <person name="Wu L."/>
            <person name="Ma J."/>
        </authorList>
    </citation>
    <scope>NUCLEOTIDE SEQUENCE [LARGE SCALE GENOMIC DNA]</scope>
    <source>
        <strain evidence="3">JCM 11590</strain>
    </source>
</reference>
<feature type="transmembrane region" description="Helical" evidence="1">
    <location>
        <begin position="59"/>
        <end position="79"/>
    </location>
</feature>
<keyword evidence="1" id="KW-0472">Membrane</keyword>
<feature type="transmembrane region" description="Helical" evidence="1">
    <location>
        <begin position="91"/>
        <end position="108"/>
    </location>
</feature>
<evidence type="ECO:0000256" key="1">
    <source>
        <dbReference type="SAM" id="Phobius"/>
    </source>
</evidence>
<accession>A0ABQ2CTS6</accession>
<feature type="transmembrane region" description="Helical" evidence="1">
    <location>
        <begin position="114"/>
        <end position="131"/>
    </location>
</feature>
<keyword evidence="1" id="KW-0812">Transmembrane</keyword>
<comment type="caution">
    <text evidence="2">The sequence shown here is derived from an EMBL/GenBank/DDBJ whole genome shotgun (WGS) entry which is preliminary data.</text>
</comment>
<evidence type="ECO:0000313" key="3">
    <source>
        <dbReference type="Proteomes" id="UP000633263"/>
    </source>
</evidence>
<proteinExistence type="predicted"/>
<feature type="transmembrane region" description="Helical" evidence="1">
    <location>
        <begin position="21"/>
        <end position="39"/>
    </location>
</feature>
<organism evidence="2 3">
    <name type="scientific">Halopseudomonas pertucinogena</name>
    <dbReference type="NCBI Taxonomy" id="86175"/>
    <lineage>
        <taxon>Bacteria</taxon>
        <taxon>Pseudomonadati</taxon>
        <taxon>Pseudomonadota</taxon>
        <taxon>Gammaproteobacteria</taxon>
        <taxon>Pseudomonadales</taxon>
        <taxon>Pseudomonadaceae</taxon>
        <taxon>Halopseudomonas</taxon>
    </lineage>
</organism>
<protein>
    <recommendedName>
        <fullName evidence="4">DUF4149 domain-containing protein</fullName>
    </recommendedName>
</protein>